<protein>
    <submittedName>
        <fullName evidence="3">Transferase hexapeptide (Six repeat-containing protein)</fullName>
    </submittedName>
</protein>
<dbReference type="Proteomes" id="UP000184012">
    <property type="component" value="Unassembled WGS sequence"/>
</dbReference>
<dbReference type="CDD" id="cd04647">
    <property type="entry name" value="LbH_MAT_like"/>
    <property type="match status" value="1"/>
</dbReference>
<evidence type="ECO:0000256" key="2">
    <source>
        <dbReference type="ARBA" id="ARBA00022679"/>
    </source>
</evidence>
<organism evidence="3 4">
    <name type="scientific">Eubacterium callanderi</name>
    <dbReference type="NCBI Taxonomy" id="53442"/>
    <lineage>
        <taxon>Bacteria</taxon>
        <taxon>Bacillati</taxon>
        <taxon>Bacillota</taxon>
        <taxon>Clostridia</taxon>
        <taxon>Eubacteriales</taxon>
        <taxon>Eubacteriaceae</taxon>
        <taxon>Eubacterium</taxon>
    </lineage>
</organism>
<dbReference type="AlphaFoldDB" id="A0AB74EW36"/>
<dbReference type="RefSeq" id="WP_013380108.1">
    <property type="nucleotide sequence ID" value="NC_014624.2"/>
</dbReference>
<dbReference type="EMBL" id="FRBP01000003">
    <property type="protein sequence ID" value="SHL17785.1"/>
    <property type="molecule type" value="Genomic_DNA"/>
</dbReference>
<dbReference type="InterPro" id="IPR011004">
    <property type="entry name" value="Trimer_LpxA-like_sf"/>
</dbReference>
<dbReference type="PANTHER" id="PTHR23416">
    <property type="entry name" value="SIALIC ACID SYNTHASE-RELATED"/>
    <property type="match status" value="1"/>
</dbReference>
<comment type="similarity">
    <text evidence="1">Belongs to the transferase hexapeptide repeat family.</text>
</comment>
<dbReference type="GeneID" id="68362996"/>
<evidence type="ECO:0000313" key="4">
    <source>
        <dbReference type="Proteomes" id="UP000184012"/>
    </source>
</evidence>
<comment type="caution">
    <text evidence="3">The sequence shown here is derived from an EMBL/GenBank/DDBJ whole genome shotgun (WGS) entry which is preliminary data.</text>
</comment>
<keyword evidence="2 3" id="KW-0808">Transferase</keyword>
<evidence type="ECO:0000256" key="1">
    <source>
        <dbReference type="ARBA" id="ARBA00007274"/>
    </source>
</evidence>
<evidence type="ECO:0000313" key="3">
    <source>
        <dbReference type="EMBL" id="SHL17785.1"/>
    </source>
</evidence>
<dbReference type="InterPro" id="IPR001451">
    <property type="entry name" value="Hexapep"/>
</dbReference>
<dbReference type="GO" id="GO:0008374">
    <property type="term" value="F:O-acyltransferase activity"/>
    <property type="evidence" value="ECO:0007669"/>
    <property type="project" value="TreeGrafter"/>
</dbReference>
<dbReference type="Gene3D" id="2.160.10.10">
    <property type="entry name" value="Hexapeptide repeat proteins"/>
    <property type="match status" value="1"/>
</dbReference>
<gene>
    <name evidence="3" type="ORF">SAMN04515649_10348</name>
</gene>
<dbReference type="PANTHER" id="PTHR23416:SF23">
    <property type="entry name" value="ACETYLTRANSFERASE C18B11.09C-RELATED"/>
    <property type="match status" value="1"/>
</dbReference>
<proteinExistence type="inferred from homology"/>
<accession>A0AB74EW36</accession>
<name>A0AB74EW36_9FIRM</name>
<dbReference type="Pfam" id="PF00132">
    <property type="entry name" value="Hexapep"/>
    <property type="match status" value="1"/>
</dbReference>
<reference evidence="3 4" key="1">
    <citation type="submission" date="2016-11" db="EMBL/GenBank/DDBJ databases">
        <authorList>
            <person name="Varghese N."/>
            <person name="Submissions S."/>
        </authorList>
    </citation>
    <scope>NUCLEOTIDE SEQUENCE [LARGE SCALE GENOMIC DNA]</scope>
    <source>
        <strain evidence="3 4">FD</strain>
    </source>
</reference>
<dbReference type="GO" id="GO:0005829">
    <property type="term" value="C:cytosol"/>
    <property type="evidence" value="ECO:0007669"/>
    <property type="project" value="TreeGrafter"/>
</dbReference>
<sequence length="163" mass="18008">MKTSRISSILYKVIYKIKRLLWLFFHPYLWKMDAQINGIPVIQIPDKLVIGKHVSINERVFIQAKGGVSIGNNVTLSYGTTILTEGLDTMHYQVECKNQHRKHVYNSVRIGDGTWIAANVIILPGASVAKGCIVAAGSVVKGNLDKDNALYGGVPATFIRDLV</sequence>
<dbReference type="InterPro" id="IPR051159">
    <property type="entry name" value="Hexapeptide_acetyltransf"/>
</dbReference>
<dbReference type="SUPFAM" id="SSF51161">
    <property type="entry name" value="Trimeric LpxA-like enzymes"/>
    <property type="match status" value="1"/>
</dbReference>